<dbReference type="InterPro" id="IPR012337">
    <property type="entry name" value="RNaseH-like_sf"/>
</dbReference>
<dbReference type="Proteomes" id="UP001301769">
    <property type="component" value="Unassembled WGS sequence"/>
</dbReference>
<dbReference type="GO" id="GO:0015074">
    <property type="term" value="P:DNA integration"/>
    <property type="evidence" value="ECO:0007669"/>
    <property type="project" value="InterPro"/>
</dbReference>
<dbReference type="GO" id="GO:0005634">
    <property type="term" value="C:nucleus"/>
    <property type="evidence" value="ECO:0007669"/>
    <property type="project" value="UniProtKB-ARBA"/>
</dbReference>
<evidence type="ECO:0000259" key="2">
    <source>
        <dbReference type="PROSITE" id="PS50994"/>
    </source>
</evidence>
<dbReference type="GO" id="GO:0003723">
    <property type="term" value="F:RNA binding"/>
    <property type="evidence" value="ECO:0007669"/>
    <property type="project" value="UniProtKB-KW"/>
</dbReference>
<keyword evidence="4" id="KW-1185">Reference proteome</keyword>
<dbReference type="EMBL" id="MU858131">
    <property type="protein sequence ID" value="KAK4212278.1"/>
    <property type="molecule type" value="Genomic_DNA"/>
</dbReference>
<dbReference type="SUPFAM" id="SSF53098">
    <property type="entry name" value="Ribonuclease H-like"/>
    <property type="match status" value="1"/>
</dbReference>
<evidence type="ECO:0000256" key="1">
    <source>
        <dbReference type="ARBA" id="ARBA00022884"/>
    </source>
</evidence>
<feature type="non-terminal residue" evidence="3">
    <location>
        <position position="150"/>
    </location>
</feature>
<accession>A0AAN6Y4Y8</accession>
<sequence length="150" mass="17145">DARMWHIRLGYPGPDPTSHFIDPSTGVRLERGPPMTKCEECAQAKITSQISRIPRPVPFIPGEIWAIDFLDLKDDPDKFSSLMLFTDRCTGFILDIYLKNRDTPTVLSAIIYFLGVLEHRFKTVPKAFESDNELTKSKAIKEEVTTNRFI</sequence>
<evidence type="ECO:0000313" key="4">
    <source>
        <dbReference type="Proteomes" id="UP001301769"/>
    </source>
</evidence>
<reference evidence="3" key="1">
    <citation type="journal article" date="2023" name="Mol. Phylogenet. Evol.">
        <title>Genome-scale phylogeny and comparative genomics of the fungal order Sordariales.</title>
        <authorList>
            <person name="Hensen N."/>
            <person name="Bonometti L."/>
            <person name="Westerberg I."/>
            <person name="Brannstrom I.O."/>
            <person name="Guillou S."/>
            <person name="Cros-Aarteil S."/>
            <person name="Calhoun S."/>
            <person name="Haridas S."/>
            <person name="Kuo A."/>
            <person name="Mondo S."/>
            <person name="Pangilinan J."/>
            <person name="Riley R."/>
            <person name="LaButti K."/>
            <person name="Andreopoulos B."/>
            <person name="Lipzen A."/>
            <person name="Chen C."/>
            <person name="Yan M."/>
            <person name="Daum C."/>
            <person name="Ng V."/>
            <person name="Clum A."/>
            <person name="Steindorff A."/>
            <person name="Ohm R.A."/>
            <person name="Martin F."/>
            <person name="Silar P."/>
            <person name="Natvig D.O."/>
            <person name="Lalanne C."/>
            <person name="Gautier V."/>
            <person name="Ament-Velasquez S.L."/>
            <person name="Kruys A."/>
            <person name="Hutchinson M.I."/>
            <person name="Powell A.J."/>
            <person name="Barry K."/>
            <person name="Miller A.N."/>
            <person name="Grigoriev I.V."/>
            <person name="Debuchy R."/>
            <person name="Gladieux P."/>
            <person name="Hiltunen Thoren M."/>
            <person name="Johannesson H."/>
        </authorList>
    </citation>
    <scope>NUCLEOTIDE SEQUENCE</scope>
    <source>
        <strain evidence="3">PSN293</strain>
    </source>
</reference>
<dbReference type="AlphaFoldDB" id="A0AAN6Y4Y8"/>
<dbReference type="Gene3D" id="3.30.420.10">
    <property type="entry name" value="Ribonuclease H-like superfamily/Ribonuclease H"/>
    <property type="match status" value="1"/>
</dbReference>
<dbReference type="InterPro" id="IPR036397">
    <property type="entry name" value="RNaseH_sf"/>
</dbReference>
<reference evidence="3" key="2">
    <citation type="submission" date="2023-05" db="EMBL/GenBank/DDBJ databases">
        <authorList>
            <consortium name="Lawrence Berkeley National Laboratory"/>
            <person name="Steindorff A."/>
            <person name="Hensen N."/>
            <person name="Bonometti L."/>
            <person name="Westerberg I."/>
            <person name="Brannstrom I.O."/>
            <person name="Guillou S."/>
            <person name="Cros-Aarteil S."/>
            <person name="Calhoun S."/>
            <person name="Haridas S."/>
            <person name="Kuo A."/>
            <person name="Mondo S."/>
            <person name="Pangilinan J."/>
            <person name="Riley R."/>
            <person name="Labutti K."/>
            <person name="Andreopoulos B."/>
            <person name="Lipzen A."/>
            <person name="Chen C."/>
            <person name="Yanf M."/>
            <person name="Daum C."/>
            <person name="Ng V."/>
            <person name="Clum A."/>
            <person name="Ohm R."/>
            <person name="Martin F."/>
            <person name="Silar P."/>
            <person name="Natvig D."/>
            <person name="Lalanne C."/>
            <person name="Gautier V."/>
            <person name="Ament-Velasquez S.L."/>
            <person name="Kruys A."/>
            <person name="Hutchinson M.I."/>
            <person name="Powell A.J."/>
            <person name="Barry K."/>
            <person name="Miller A.N."/>
            <person name="Grigoriev I.V."/>
            <person name="Debuchy R."/>
            <person name="Gladieux P."/>
            <person name="Thoren M.H."/>
            <person name="Johannesson H."/>
        </authorList>
    </citation>
    <scope>NUCLEOTIDE SEQUENCE</scope>
    <source>
        <strain evidence="3">PSN293</strain>
    </source>
</reference>
<feature type="domain" description="Integrase catalytic" evidence="2">
    <location>
        <begin position="57"/>
        <end position="150"/>
    </location>
</feature>
<keyword evidence="1" id="KW-0694">RNA-binding</keyword>
<proteinExistence type="predicted"/>
<name>A0AAN6Y4Y8_9PEZI</name>
<organism evidence="3 4">
    <name type="scientific">Rhypophila decipiens</name>
    <dbReference type="NCBI Taxonomy" id="261697"/>
    <lineage>
        <taxon>Eukaryota</taxon>
        <taxon>Fungi</taxon>
        <taxon>Dikarya</taxon>
        <taxon>Ascomycota</taxon>
        <taxon>Pezizomycotina</taxon>
        <taxon>Sordariomycetes</taxon>
        <taxon>Sordariomycetidae</taxon>
        <taxon>Sordariales</taxon>
        <taxon>Naviculisporaceae</taxon>
        <taxon>Rhypophila</taxon>
    </lineage>
</organism>
<gene>
    <name evidence="3" type="ORF">QBC37DRAFT_242743</name>
</gene>
<protein>
    <recommendedName>
        <fullName evidence="2">Integrase catalytic domain-containing protein</fullName>
    </recommendedName>
</protein>
<dbReference type="PROSITE" id="PS50994">
    <property type="entry name" value="INTEGRASE"/>
    <property type="match status" value="1"/>
</dbReference>
<feature type="non-terminal residue" evidence="3">
    <location>
        <position position="1"/>
    </location>
</feature>
<comment type="caution">
    <text evidence="3">The sequence shown here is derived from an EMBL/GenBank/DDBJ whole genome shotgun (WGS) entry which is preliminary data.</text>
</comment>
<dbReference type="InterPro" id="IPR001584">
    <property type="entry name" value="Integrase_cat-core"/>
</dbReference>
<evidence type="ECO:0000313" key="3">
    <source>
        <dbReference type="EMBL" id="KAK4212278.1"/>
    </source>
</evidence>